<dbReference type="SUPFAM" id="SSF57701">
    <property type="entry name" value="Zn2/Cys6 DNA-binding domain"/>
    <property type="match status" value="1"/>
</dbReference>
<dbReference type="PROSITE" id="PS50048">
    <property type="entry name" value="ZN2_CY6_FUNGAL_2"/>
    <property type="match status" value="1"/>
</dbReference>
<dbReference type="CDD" id="cd00067">
    <property type="entry name" value="GAL4"/>
    <property type="match status" value="1"/>
</dbReference>
<accession>A0A0D1YPZ3</accession>
<keyword evidence="4" id="KW-0539">Nucleus</keyword>
<sequence length="386" mass="42960">MQAEEDQVEHLMREGLLAQDQHHSQSDTTEMPGLVTRADSFPGAQEMSMEAQALSPSDKKRNKLGYHRTAVACGHCRRRKIRCIAAIDDSSGRCQNCIRLKKDCHFYPVDQSSTPGKRPRSGTKSESIFIEGDASVASSSPGAMLRSSSFEHMDQDEGFEYPHPFDPHHIQQQQQGQTAAPPTYLDQAPGHFASEPINSGYYPSYAHNVPGTYTSAFPTGSLPSTMPMTQGSAYSYPTSHPMEAYDWGQMTQRPMSGAEAEDMQHGFPAAYRSHTYPNFDRRMTGPQQQMPSTNHGMMGLELDHQHSSILATTREPTSYQPLHDFNEWTGAASGQQAHHTESAPTSYPHGWYPHTSTMTGNRQERGPSHILLSQRHDFRGSQHKPG</sequence>
<evidence type="ECO:0000256" key="4">
    <source>
        <dbReference type="ARBA" id="ARBA00023242"/>
    </source>
</evidence>
<dbReference type="InterPro" id="IPR050797">
    <property type="entry name" value="Carb_Metab_Trans_Reg"/>
</dbReference>
<evidence type="ECO:0000313" key="7">
    <source>
        <dbReference type="EMBL" id="KIW17296.1"/>
    </source>
</evidence>
<dbReference type="VEuPathDB" id="FungiDB:PV08_04487"/>
<keyword evidence="3" id="KW-0804">Transcription</keyword>
<dbReference type="SMART" id="SM00066">
    <property type="entry name" value="GAL4"/>
    <property type="match status" value="1"/>
</dbReference>
<evidence type="ECO:0000256" key="3">
    <source>
        <dbReference type="ARBA" id="ARBA00023163"/>
    </source>
</evidence>
<evidence type="ECO:0000256" key="5">
    <source>
        <dbReference type="SAM" id="MobiDB-lite"/>
    </source>
</evidence>
<dbReference type="InterPro" id="IPR036864">
    <property type="entry name" value="Zn2-C6_fun-type_DNA-bd_sf"/>
</dbReference>
<reference evidence="7 8" key="1">
    <citation type="submission" date="2015-01" db="EMBL/GenBank/DDBJ databases">
        <title>The Genome Sequence of Exophiala spinifera CBS89968.</title>
        <authorList>
            <consortium name="The Broad Institute Genomics Platform"/>
            <person name="Cuomo C."/>
            <person name="de Hoog S."/>
            <person name="Gorbushina A."/>
            <person name="Stielow B."/>
            <person name="Teixiera M."/>
            <person name="Abouelleil A."/>
            <person name="Chapman S.B."/>
            <person name="Priest M."/>
            <person name="Young S.K."/>
            <person name="Wortman J."/>
            <person name="Nusbaum C."/>
            <person name="Birren B."/>
        </authorList>
    </citation>
    <scope>NUCLEOTIDE SEQUENCE [LARGE SCALE GENOMIC DNA]</scope>
    <source>
        <strain evidence="7 8">CBS 89968</strain>
    </source>
</reference>
<evidence type="ECO:0000313" key="8">
    <source>
        <dbReference type="Proteomes" id="UP000053328"/>
    </source>
</evidence>
<evidence type="ECO:0000256" key="1">
    <source>
        <dbReference type="ARBA" id="ARBA00023015"/>
    </source>
</evidence>
<keyword evidence="8" id="KW-1185">Reference proteome</keyword>
<dbReference type="HOGENOM" id="CLU_030994_1_1_1"/>
<protein>
    <recommendedName>
        <fullName evidence="6">Zn(2)-C6 fungal-type domain-containing protein</fullName>
    </recommendedName>
</protein>
<dbReference type="GeneID" id="27331570"/>
<dbReference type="PROSITE" id="PS00463">
    <property type="entry name" value="ZN2_CY6_FUNGAL_1"/>
    <property type="match status" value="1"/>
</dbReference>
<keyword evidence="1" id="KW-0805">Transcription regulation</keyword>
<evidence type="ECO:0000259" key="6">
    <source>
        <dbReference type="PROSITE" id="PS50048"/>
    </source>
</evidence>
<gene>
    <name evidence="7" type="ORF">PV08_04487</name>
</gene>
<dbReference type="Gene3D" id="4.10.240.10">
    <property type="entry name" value="Zn(2)-C6 fungal-type DNA-binding domain"/>
    <property type="match status" value="1"/>
</dbReference>
<keyword evidence="2" id="KW-0238">DNA-binding</keyword>
<dbReference type="GO" id="GO:0008270">
    <property type="term" value="F:zinc ion binding"/>
    <property type="evidence" value="ECO:0007669"/>
    <property type="project" value="InterPro"/>
</dbReference>
<dbReference type="Pfam" id="PF00172">
    <property type="entry name" value="Zn_clus"/>
    <property type="match status" value="1"/>
</dbReference>
<feature type="region of interest" description="Disordered" evidence="5">
    <location>
        <begin position="155"/>
        <end position="192"/>
    </location>
</feature>
<dbReference type="InterPro" id="IPR001138">
    <property type="entry name" value="Zn2Cys6_DnaBD"/>
</dbReference>
<feature type="region of interest" description="Disordered" evidence="5">
    <location>
        <begin position="331"/>
        <end position="364"/>
    </location>
</feature>
<feature type="domain" description="Zn(2)-C6 fungal-type" evidence="6">
    <location>
        <begin position="72"/>
        <end position="106"/>
    </location>
</feature>
<dbReference type="GO" id="GO:0003677">
    <property type="term" value="F:DNA binding"/>
    <property type="evidence" value="ECO:0007669"/>
    <property type="project" value="UniProtKB-KW"/>
</dbReference>
<feature type="compositionally biased region" description="Polar residues" evidence="5">
    <location>
        <begin position="332"/>
        <end position="345"/>
    </location>
</feature>
<dbReference type="AlphaFoldDB" id="A0A0D1YPZ3"/>
<dbReference type="OrthoDB" id="4150019at2759"/>
<name>A0A0D1YPZ3_9EURO</name>
<proteinExistence type="predicted"/>
<dbReference type="GO" id="GO:0000981">
    <property type="term" value="F:DNA-binding transcription factor activity, RNA polymerase II-specific"/>
    <property type="evidence" value="ECO:0007669"/>
    <property type="project" value="InterPro"/>
</dbReference>
<dbReference type="EMBL" id="KN847494">
    <property type="protein sequence ID" value="KIW17296.1"/>
    <property type="molecule type" value="Genomic_DNA"/>
</dbReference>
<evidence type="ECO:0000256" key="2">
    <source>
        <dbReference type="ARBA" id="ARBA00023125"/>
    </source>
</evidence>
<dbReference type="PANTHER" id="PTHR31668">
    <property type="entry name" value="GLUCOSE TRANSPORT TRANSCRIPTION REGULATOR RGT1-RELATED-RELATED"/>
    <property type="match status" value="1"/>
</dbReference>
<feature type="region of interest" description="Disordered" evidence="5">
    <location>
        <begin position="1"/>
        <end position="33"/>
    </location>
</feature>
<organism evidence="7 8">
    <name type="scientific">Exophiala spinifera</name>
    <dbReference type="NCBI Taxonomy" id="91928"/>
    <lineage>
        <taxon>Eukaryota</taxon>
        <taxon>Fungi</taxon>
        <taxon>Dikarya</taxon>
        <taxon>Ascomycota</taxon>
        <taxon>Pezizomycotina</taxon>
        <taxon>Eurotiomycetes</taxon>
        <taxon>Chaetothyriomycetidae</taxon>
        <taxon>Chaetothyriales</taxon>
        <taxon>Herpotrichiellaceae</taxon>
        <taxon>Exophiala</taxon>
    </lineage>
</organism>
<dbReference type="Proteomes" id="UP000053328">
    <property type="component" value="Unassembled WGS sequence"/>
</dbReference>
<dbReference type="RefSeq" id="XP_016237512.1">
    <property type="nucleotide sequence ID" value="XM_016378835.1"/>
</dbReference>